<proteinExistence type="predicted"/>
<sequence>MVRGRGTSNSHRVIKQFSAFDDKEKFCSVDFLTPGSTPLFFDNTPVPASDGKYKAYNSTRLPMCLDQRDDLIVLSLSRAVGGAPSCARAYMADVKADLPFDRESSHDFVKRNGGCCVFEASECLPTIFGPTSRASGGPAFEMREGEPRKVNEVAQVGGSVTIFDAKNPQVRRESQIHDKSGADVLFVQRRHSAFTALEEMVRSRGGTMKFLITSDGQWWPAWLNHARDRCSCRPSTMLATAKDA</sequence>
<reference evidence="1" key="1">
    <citation type="submission" date="2020-07" db="EMBL/GenBank/DDBJ databases">
        <title>Draft Genome Sequence of a Deep-Sea Yeast, Naganishia (Cryptococcus) liquefaciens strain N6.</title>
        <authorList>
            <person name="Han Y.W."/>
            <person name="Kajitani R."/>
            <person name="Morimoto H."/>
            <person name="Parhat M."/>
            <person name="Tsubouchi H."/>
            <person name="Bakenova O."/>
            <person name="Ogata M."/>
            <person name="Argunhan B."/>
            <person name="Aoki R."/>
            <person name="Kajiwara S."/>
            <person name="Itoh T."/>
            <person name="Iwasaki H."/>
        </authorList>
    </citation>
    <scope>NUCLEOTIDE SEQUENCE</scope>
    <source>
        <strain evidence="1">N6</strain>
    </source>
</reference>
<organism evidence="1 2">
    <name type="scientific">Naganishia liquefaciens</name>
    <dbReference type="NCBI Taxonomy" id="104408"/>
    <lineage>
        <taxon>Eukaryota</taxon>
        <taxon>Fungi</taxon>
        <taxon>Dikarya</taxon>
        <taxon>Basidiomycota</taxon>
        <taxon>Agaricomycotina</taxon>
        <taxon>Tremellomycetes</taxon>
        <taxon>Filobasidiales</taxon>
        <taxon>Filobasidiaceae</taxon>
        <taxon>Naganishia</taxon>
    </lineage>
</organism>
<dbReference type="AlphaFoldDB" id="A0A8H3TZI2"/>
<keyword evidence="2" id="KW-1185">Reference proteome</keyword>
<dbReference type="EMBL" id="BLZA01000057">
    <property type="protein sequence ID" value="GHJ90080.1"/>
    <property type="molecule type" value="Genomic_DNA"/>
</dbReference>
<gene>
    <name evidence="1" type="ORF">NliqN6_6482</name>
</gene>
<name>A0A8H3TZI2_9TREE</name>
<evidence type="ECO:0000313" key="1">
    <source>
        <dbReference type="EMBL" id="GHJ90080.1"/>
    </source>
</evidence>
<dbReference type="Proteomes" id="UP000620104">
    <property type="component" value="Unassembled WGS sequence"/>
</dbReference>
<evidence type="ECO:0000313" key="2">
    <source>
        <dbReference type="Proteomes" id="UP000620104"/>
    </source>
</evidence>
<accession>A0A8H3TZI2</accession>
<comment type="caution">
    <text evidence="1">The sequence shown here is derived from an EMBL/GenBank/DDBJ whole genome shotgun (WGS) entry which is preliminary data.</text>
</comment>
<protein>
    <submittedName>
        <fullName evidence="1">Uncharacterized protein</fullName>
    </submittedName>
</protein>